<gene>
    <name evidence="3" type="ORF">RN001_005811</name>
</gene>
<dbReference type="Gene3D" id="1.10.10.2590">
    <property type="entry name" value="BEN domain"/>
    <property type="match status" value="1"/>
</dbReference>
<dbReference type="GO" id="GO:0003677">
    <property type="term" value="F:DNA binding"/>
    <property type="evidence" value="ECO:0007669"/>
    <property type="project" value="InterPro"/>
</dbReference>
<dbReference type="EMBL" id="JARPUR010000002">
    <property type="protein sequence ID" value="KAK4882492.1"/>
    <property type="molecule type" value="Genomic_DNA"/>
</dbReference>
<dbReference type="InterPro" id="IPR018379">
    <property type="entry name" value="BEN_domain"/>
</dbReference>
<dbReference type="PANTHER" id="PTHR14628">
    <property type="entry name" value="BEN DOMAIN-CONTAINING PROTEIN 5"/>
    <property type="match status" value="1"/>
</dbReference>
<keyword evidence="4" id="KW-1185">Reference proteome</keyword>
<reference evidence="4" key="1">
    <citation type="submission" date="2023-01" db="EMBL/GenBank/DDBJ databases">
        <title>Key to firefly adult light organ development and bioluminescence: homeobox transcription factors regulate luciferase expression and transportation to peroxisome.</title>
        <authorList>
            <person name="Fu X."/>
        </authorList>
    </citation>
    <scope>NUCLEOTIDE SEQUENCE [LARGE SCALE GENOMIC DNA]</scope>
</reference>
<dbReference type="PANTHER" id="PTHR14628:SF1">
    <property type="entry name" value="BEN DOMAIN-CONTAINING PROTEIN 5"/>
    <property type="match status" value="1"/>
</dbReference>
<proteinExistence type="predicted"/>
<evidence type="ECO:0000256" key="1">
    <source>
        <dbReference type="SAM" id="MobiDB-lite"/>
    </source>
</evidence>
<dbReference type="Proteomes" id="UP001353858">
    <property type="component" value="Unassembled WGS sequence"/>
</dbReference>
<organism evidence="3 4">
    <name type="scientific">Aquatica leii</name>
    <dbReference type="NCBI Taxonomy" id="1421715"/>
    <lineage>
        <taxon>Eukaryota</taxon>
        <taxon>Metazoa</taxon>
        <taxon>Ecdysozoa</taxon>
        <taxon>Arthropoda</taxon>
        <taxon>Hexapoda</taxon>
        <taxon>Insecta</taxon>
        <taxon>Pterygota</taxon>
        <taxon>Neoptera</taxon>
        <taxon>Endopterygota</taxon>
        <taxon>Coleoptera</taxon>
        <taxon>Polyphaga</taxon>
        <taxon>Elateriformia</taxon>
        <taxon>Elateroidea</taxon>
        <taxon>Lampyridae</taxon>
        <taxon>Luciolinae</taxon>
        <taxon>Aquatica</taxon>
    </lineage>
</organism>
<dbReference type="AlphaFoldDB" id="A0AAN7PCC4"/>
<dbReference type="InterPro" id="IPR040391">
    <property type="entry name" value="BEND5"/>
</dbReference>
<dbReference type="Pfam" id="PF10523">
    <property type="entry name" value="BEN"/>
    <property type="match status" value="1"/>
</dbReference>
<sequence>MNCVASPDEARHNADGKRFRQPTIRYKPDSETSTCDELDEDLDGVSLAKDCNREIQRFFLITVSTWFLFCLPQLDLDKVLSTDSSSQGTEGTSKLENEETICMRRNGDVHLEKKDSIFLKELATAIFGDDILMNSSICGMASNRKKGEAVKPALDPTKLLAMQDLLKHRLNEREVLPEEQIKINMRMDHIINEKKIQGLRRPPRINKKKTLKDNTVANETEIVIGQDLMIFDVENLDLGMYYIHLMQKRQYHF</sequence>
<protein>
    <recommendedName>
        <fullName evidence="2">BEN domain-containing protein</fullName>
    </recommendedName>
</protein>
<feature type="compositionally biased region" description="Basic and acidic residues" evidence="1">
    <location>
        <begin position="8"/>
        <end position="18"/>
    </location>
</feature>
<dbReference type="GO" id="GO:0045892">
    <property type="term" value="P:negative regulation of DNA-templated transcription"/>
    <property type="evidence" value="ECO:0007669"/>
    <property type="project" value="InterPro"/>
</dbReference>
<feature type="region of interest" description="Disordered" evidence="1">
    <location>
        <begin position="1"/>
        <end position="20"/>
    </location>
</feature>
<feature type="domain" description="BEN" evidence="2">
    <location>
        <begin position="120"/>
        <end position="194"/>
    </location>
</feature>
<accession>A0AAN7PCC4</accession>
<comment type="caution">
    <text evidence="3">The sequence shown here is derived from an EMBL/GenBank/DDBJ whole genome shotgun (WGS) entry which is preliminary data.</text>
</comment>
<name>A0AAN7PCC4_9COLE</name>
<evidence type="ECO:0000313" key="4">
    <source>
        <dbReference type="Proteomes" id="UP001353858"/>
    </source>
</evidence>
<evidence type="ECO:0000259" key="2">
    <source>
        <dbReference type="Pfam" id="PF10523"/>
    </source>
</evidence>
<evidence type="ECO:0000313" key="3">
    <source>
        <dbReference type="EMBL" id="KAK4882492.1"/>
    </source>
</evidence>